<dbReference type="STRING" id="1827387.A4S15_06665"/>
<dbReference type="Gene3D" id="1.10.8.60">
    <property type="match status" value="1"/>
</dbReference>
<evidence type="ECO:0000256" key="2">
    <source>
        <dbReference type="ARBA" id="ARBA00022679"/>
    </source>
</evidence>
<reference evidence="8 9" key="1">
    <citation type="journal article" date="2017" name="Water Res.">
        <title>Comammox in drinking water systems.</title>
        <authorList>
            <person name="Wang Y."/>
            <person name="Ma L."/>
            <person name="Mao Y."/>
            <person name="Jiang X."/>
            <person name="Xia Y."/>
            <person name="Yu K."/>
            <person name="Li B."/>
            <person name="Zhang T."/>
        </authorList>
    </citation>
    <scope>NUCLEOTIDE SEQUENCE [LARGE SCALE GENOMIC DNA]</scope>
    <source>
        <strain evidence="8">SG_bin8</strain>
    </source>
</reference>
<dbReference type="SUPFAM" id="SSF52540">
    <property type="entry name" value="P-loop containing nucleoside triphosphate hydrolases"/>
    <property type="match status" value="1"/>
</dbReference>
<dbReference type="InterPro" id="IPR005790">
    <property type="entry name" value="DNA_polIII_delta"/>
</dbReference>
<protein>
    <recommendedName>
        <fullName evidence="1">DNA-directed DNA polymerase</fullName>
        <ecNumber evidence="1">2.7.7.7</ecNumber>
    </recommendedName>
</protein>
<dbReference type="EMBL" id="LWDL01000012">
    <property type="protein sequence ID" value="OQW52521.1"/>
    <property type="molecule type" value="Genomic_DNA"/>
</dbReference>
<dbReference type="RefSeq" id="WP_376801674.1">
    <property type="nucleotide sequence ID" value="NZ_DHWE01000013.1"/>
</dbReference>
<dbReference type="GO" id="GO:0003677">
    <property type="term" value="F:DNA binding"/>
    <property type="evidence" value="ECO:0007669"/>
    <property type="project" value="InterPro"/>
</dbReference>
<dbReference type="GO" id="GO:0006261">
    <property type="term" value="P:DNA-templated DNA replication"/>
    <property type="evidence" value="ECO:0007669"/>
    <property type="project" value="TreeGrafter"/>
</dbReference>
<keyword evidence="3" id="KW-0548">Nucleotidyltransferase</keyword>
<keyword evidence="2" id="KW-0808">Transferase</keyword>
<comment type="caution">
    <text evidence="8">The sequence shown here is derived from an EMBL/GenBank/DDBJ whole genome shotgun (WGS) entry which is preliminary data.</text>
</comment>
<dbReference type="PANTHER" id="PTHR34388">
    <property type="entry name" value="DNA POLYMERASE III SUBUNIT DELTA"/>
    <property type="match status" value="1"/>
</dbReference>
<sequence>MTALKGAAIATFMRQPDLKRRAFLVYGPDSGLVSEYVGRLVEACLKGRNDPFALVRLDADILVADPGRVSDELATIGMFGGERVVWLRAANMRIDGKALVASLQPAIAAISGGYLVVEAGELSDKSPLRRLFDTSPDALALPCYADGPAEILRLIDDEMQEAGLSISPTARDGLAAQLGGDRIASRQEVRKLALYCHGQSLVSDDDVLAICGDVSSLAVDAVIDAMGLGDRHGTASAYARLIAEDIDTNAILSQALRHMLQLYLGTLDVERGRSARDVREAQRPPIFFKRANVFERQLRLWSSPRAGEAHRILTQALLDIRRNFVMAETIGERALLRVASMVRPA</sequence>
<dbReference type="Proteomes" id="UP000192872">
    <property type="component" value="Unassembled WGS sequence"/>
</dbReference>
<accession>A0A1W9HZ61</accession>
<dbReference type="PANTHER" id="PTHR34388:SF1">
    <property type="entry name" value="DNA POLYMERASE III SUBUNIT DELTA"/>
    <property type="match status" value="1"/>
</dbReference>
<dbReference type="Gene3D" id="3.40.50.300">
    <property type="entry name" value="P-loop containing nucleotide triphosphate hydrolases"/>
    <property type="match status" value="1"/>
</dbReference>
<dbReference type="NCBIfam" id="TIGR01128">
    <property type="entry name" value="holA"/>
    <property type="match status" value="1"/>
</dbReference>
<evidence type="ECO:0000256" key="4">
    <source>
        <dbReference type="ARBA" id="ARBA00022705"/>
    </source>
</evidence>
<comment type="similarity">
    <text evidence="6">Belongs to the DNA polymerase HolA subunit family.</text>
</comment>
<evidence type="ECO:0000256" key="1">
    <source>
        <dbReference type="ARBA" id="ARBA00012417"/>
    </source>
</evidence>
<evidence type="ECO:0000313" key="9">
    <source>
        <dbReference type="Proteomes" id="UP000192872"/>
    </source>
</evidence>
<keyword evidence="4" id="KW-0235">DNA replication</keyword>
<dbReference type="Gene3D" id="1.20.272.10">
    <property type="match status" value="1"/>
</dbReference>
<dbReference type="InterPro" id="IPR008921">
    <property type="entry name" value="DNA_pol3_clamp-load_cplx_C"/>
</dbReference>
<dbReference type="GO" id="GO:0003887">
    <property type="term" value="F:DNA-directed DNA polymerase activity"/>
    <property type="evidence" value="ECO:0007669"/>
    <property type="project" value="UniProtKB-KW"/>
</dbReference>
<comment type="catalytic activity">
    <reaction evidence="7">
        <text>DNA(n) + a 2'-deoxyribonucleoside 5'-triphosphate = DNA(n+1) + diphosphate</text>
        <dbReference type="Rhea" id="RHEA:22508"/>
        <dbReference type="Rhea" id="RHEA-COMP:17339"/>
        <dbReference type="Rhea" id="RHEA-COMP:17340"/>
        <dbReference type="ChEBI" id="CHEBI:33019"/>
        <dbReference type="ChEBI" id="CHEBI:61560"/>
        <dbReference type="ChEBI" id="CHEBI:173112"/>
        <dbReference type="EC" id="2.7.7.7"/>
    </reaction>
</comment>
<dbReference type="GO" id="GO:0009360">
    <property type="term" value="C:DNA polymerase III complex"/>
    <property type="evidence" value="ECO:0007669"/>
    <property type="project" value="TreeGrafter"/>
</dbReference>
<organism evidence="8 9">
    <name type="scientific">Candidatus Raskinella chloraquaticus</name>
    <dbReference type="NCBI Taxonomy" id="1951219"/>
    <lineage>
        <taxon>Bacteria</taxon>
        <taxon>Pseudomonadati</taxon>
        <taxon>Pseudomonadota</taxon>
        <taxon>Alphaproteobacteria</taxon>
        <taxon>Hyphomicrobiales</taxon>
        <taxon>Phreatobacteraceae</taxon>
        <taxon>Candidatus Raskinella</taxon>
    </lineage>
</organism>
<dbReference type="SUPFAM" id="SSF48019">
    <property type="entry name" value="post-AAA+ oligomerization domain-like"/>
    <property type="match status" value="1"/>
</dbReference>
<keyword evidence="5" id="KW-0239">DNA-directed DNA polymerase</keyword>
<evidence type="ECO:0000256" key="3">
    <source>
        <dbReference type="ARBA" id="ARBA00022695"/>
    </source>
</evidence>
<evidence type="ECO:0000313" key="8">
    <source>
        <dbReference type="EMBL" id="OQW52521.1"/>
    </source>
</evidence>
<evidence type="ECO:0000256" key="6">
    <source>
        <dbReference type="ARBA" id="ARBA00034754"/>
    </source>
</evidence>
<gene>
    <name evidence="8" type="ORF">A4S15_06665</name>
</gene>
<name>A0A1W9HZ61_9HYPH</name>
<dbReference type="EC" id="2.7.7.7" evidence="1"/>
<evidence type="ECO:0000256" key="7">
    <source>
        <dbReference type="ARBA" id="ARBA00049244"/>
    </source>
</evidence>
<proteinExistence type="inferred from homology"/>
<evidence type="ECO:0000256" key="5">
    <source>
        <dbReference type="ARBA" id="ARBA00022932"/>
    </source>
</evidence>
<dbReference type="AlphaFoldDB" id="A0A1W9HZ61"/>
<dbReference type="InterPro" id="IPR027417">
    <property type="entry name" value="P-loop_NTPase"/>
</dbReference>